<dbReference type="Proteomes" id="UP000272503">
    <property type="component" value="Unassembled WGS sequence"/>
</dbReference>
<protein>
    <submittedName>
        <fullName evidence="1">DNA-directed RNA polymerase subunit beta</fullName>
    </submittedName>
</protein>
<name>A0A3L7ACJ1_9MICO</name>
<evidence type="ECO:0000313" key="1">
    <source>
        <dbReference type="EMBL" id="RLP77371.1"/>
    </source>
</evidence>
<proteinExistence type="predicted"/>
<dbReference type="AlphaFoldDB" id="A0A3L7ACJ1"/>
<evidence type="ECO:0000313" key="2">
    <source>
        <dbReference type="Proteomes" id="UP000272503"/>
    </source>
</evidence>
<accession>A0A3L7ACJ1</accession>
<organism evidence="1 2">
    <name type="scientific">Mycetocola tolaasinivorans</name>
    <dbReference type="NCBI Taxonomy" id="76635"/>
    <lineage>
        <taxon>Bacteria</taxon>
        <taxon>Bacillati</taxon>
        <taxon>Actinomycetota</taxon>
        <taxon>Actinomycetes</taxon>
        <taxon>Micrococcales</taxon>
        <taxon>Microbacteriaceae</taxon>
        <taxon>Mycetocola</taxon>
    </lineage>
</organism>
<gene>
    <name evidence="1" type="ORF">D9V32_02670</name>
</gene>
<sequence length="195" mass="21200">MFSIFAGGSDPAETSRISHETAHALLSRVRANPDADILDRLIAYTDEHGIETIAELWSSAPARSLPGALWRIYLLRVLIRQDPQSASLIFRRGSEVIPTIDPVIAGAAVPTNVEEITALADEILRGIFAGDFGIALDRAAAYCRINAAGCVSFANEEELIHPERAAELTRRGLRYSTLGAELTSCAKLWRAQSLD</sequence>
<keyword evidence="1" id="KW-0804">Transcription</keyword>
<dbReference type="RefSeq" id="WP_121647355.1">
    <property type="nucleotide sequence ID" value="NZ_RCUX01000002.1"/>
</dbReference>
<dbReference type="EMBL" id="RCUX01000002">
    <property type="protein sequence ID" value="RLP77371.1"/>
    <property type="molecule type" value="Genomic_DNA"/>
</dbReference>
<keyword evidence="2" id="KW-1185">Reference proteome</keyword>
<dbReference type="GO" id="GO:0000428">
    <property type="term" value="C:DNA-directed RNA polymerase complex"/>
    <property type="evidence" value="ECO:0007669"/>
    <property type="project" value="UniProtKB-KW"/>
</dbReference>
<keyword evidence="1" id="KW-0240">DNA-directed RNA polymerase</keyword>
<comment type="caution">
    <text evidence="1">The sequence shown here is derived from an EMBL/GenBank/DDBJ whole genome shotgun (WGS) entry which is preliminary data.</text>
</comment>
<reference evidence="1 2" key="1">
    <citation type="submission" date="2018-10" db="EMBL/GenBank/DDBJ databases">
        <authorList>
            <person name="Li J."/>
        </authorList>
    </citation>
    <scope>NUCLEOTIDE SEQUENCE [LARGE SCALE GENOMIC DNA]</scope>
    <source>
        <strain evidence="1 2">IF 016277</strain>
    </source>
</reference>
<dbReference type="OrthoDB" id="5188280at2"/>